<dbReference type="Proteomes" id="UP000694886">
    <property type="component" value="Chromosome 7"/>
</dbReference>
<accession>A0AB32WM73</accession>
<evidence type="ECO:0000313" key="3">
    <source>
        <dbReference type="RefSeq" id="XP_017979881.1"/>
    </source>
</evidence>
<feature type="domain" description="Retrovirus-related Pol polyprotein from transposon TNT 1-94-like beta-barrel" evidence="1">
    <location>
        <begin position="174"/>
        <end position="222"/>
    </location>
</feature>
<name>A0AB32WM73_THECC</name>
<dbReference type="KEGG" id="tcc:108662806"/>
<dbReference type="GeneID" id="108662806"/>
<sequence length="225" mass="24974">MKESQIVCEFIEDVMKLVNQIRLMGDSFTDVKVVEKIMMSLPERFDTRVASLELVKDISELTISDLDNALAADEERKAANRDERVDHVLSAHMKGKAHVDSSFGKNPNYIKEKDKASIPTGSFHNRKERVCKNEADAIDKKPQVAKQVEKAKVAEEVLFMATTNSSSTDENQCLLDSACSNHMTSKVELFSEIDTNYCSSVKIGNGYIFQSTGKGTISIQTALGT</sequence>
<dbReference type="Pfam" id="PF14223">
    <property type="entry name" value="Retrotran_gag_2"/>
    <property type="match status" value="1"/>
</dbReference>
<reference evidence="2" key="1">
    <citation type="journal article" date="1997" name="Nucleic Acids Res.">
        <title>tRNAscan-SE: a program for improved detection of transfer RNA genes in genomic sequence.</title>
        <authorList>
            <person name="Lowe T.M."/>
            <person name="Eddy S.R."/>
        </authorList>
    </citation>
    <scope>NUCLEOTIDE SEQUENCE [LARGE SCALE GENOMIC DNA]</scope>
    <source>
        <strain evidence="2">r\B97-61/B2</strain>
    </source>
</reference>
<evidence type="ECO:0000259" key="1">
    <source>
        <dbReference type="Pfam" id="PF22936"/>
    </source>
</evidence>
<evidence type="ECO:0000313" key="2">
    <source>
        <dbReference type="Proteomes" id="UP000694886"/>
    </source>
</evidence>
<dbReference type="PANTHER" id="PTHR35317">
    <property type="entry name" value="OS04G0629600 PROTEIN"/>
    <property type="match status" value="1"/>
</dbReference>
<gene>
    <name evidence="3" type="primary">LOC108662806</name>
</gene>
<organism evidence="2 3">
    <name type="scientific">Theobroma cacao</name>
    <name type="common">Cacao</name>
    <name type="synonym">Cocoa</name>
    <dbReference type="NCBI Taxonomy" id="3641"/>
    <lineage>
        <taxon>Eukaryota</taxon>
        <taxon>Viridiplantae</taxon>
        <taxon>Streptophyta</taxon>
        <taxon>Embryophyta</taxon>
        <taxon>Tracheophyta</taxon>
        <taxon>Spermatophyta</taxon>
        <taxon>Magnoliopsida</taxon>
        <taxon>eudicotyledons</taxon>
        <taxon>Gunneridae</taxon>
        <taxon>Pentapetalae</taxon>
        <taxon>rosids</taxon>
        <taxon>malvids</taxon>
        <taxon>Malvales</taxon>
        <taxon>Malvaceae</taxon>
        <taxon>Byttnerioideae</taxon>
        <taxon>Theobroma</taxon>
    </lineage>
</organism>
<protein>
    <submittedName>
        <fullName evidence="3">Uncharacterized protein LOC108662806</fullName>
    </submittedName>
</protein>
<proteinExistence type="predicted"/>
<dbReference type="Pfam" id="PF22936">
    <property type="entry name" value="Pol_BBD"/>
    <property type="match status" value="1"/>
</dbReference>
<dbReference type="Gramene" id="Tc07v2_t013970.1">
    <property type="protein sequence ID" value="Tc07v2_p013970.1"/>
    <property type="gene ID" value="Tc07v2_g013970"/>
</dbReference>
<reference evidence="3" key="2">
    <citation type="submission" date="2025-08" db="UniProtKB">
        <authorList>
            <consortium name="RefSeq"/>
        </authorList>
    </citation>
    <scope>IDENTIFICATION</scope>
</reference>
<dbReference type="PANTHER" id="PTHR35317:SF31">
    <property type="entry name" value="DUF4219 DOMAIN-CONTAINING PROTEIN"/>
    <property type="match status" value="1"/>
</dbReference>
<dbReference type="RefSeq" id="XP_017979881.1">
    <property type="nucleotide sequence ID" value="XM_018124392.1"/>
</dbReference>
<dbReference type="AlphaFoldDB" id="A0AB32WM73"/>
<dbReference type="InterPro" id="IPR054722">
    <property type="entry name" value="PolX-like_BBD"/>
</dbReference>